<dbReference type="Proteomes" id="UP000009309">
    <property type="component" value="Plasmid pFLIM01"/>
</dbReference>
<proteinExistence type="predicted"/>
<name>I2GTW2_9BACT</name>
<reference evidence="1 2" key="1">
    <citation type="journal article" date="2012" name="J. Bacteriol.">
        <title>Genome Sequence of the Filamentous Bacterium Fibrisoma limi BUZ 3T.</title>
        <authorList>
            <person name="Filippini M."/>
            <person name="Qi W."/>
            <person name="Jaenicke S."/>
            <person name="Goesmann A."/>
            <person name="Smits T.H."/>
            <person name="Bagheri H.C."/>
        </authorList>
    </citation>
    <scope>NUCLEOTIDE SEQUENCE [LARGE SCALE GENOMIC DNA]</scope>
    <source>
        <strain evidence="2">BUZ 3T</strain>
        <plasmid evidence="1 2">pFLIM01</plasmid>
    </source>
</reference>
<protein>
    <submittedName>
        <fullName evidence="1">Uncharacterized protein</fullName>
    </submittedName>
</protein>
<dbReference type="AlphaFoldDB" id="I2GTW2"/>
<geneLocation type="plasmid" evidence="1 2">
    <name>pFLIM01</name>
</geneLocation>
<accession>I2GTW2</accession>
<gene>
    <name evidence="1" type="ORF">BN8_p06749</name>
</gene>
<keyword evidence="1" id="KW-0614">Plasmid</keyword>
<evidence type="ECO:0000313" key="2">
    <source>
        <dbReference type="Proteomes" id="UP000009309"/>
    </source>
</evidence>
<keyword evidence="2" id="KW-1185">Reference proteome</keyword>
<organism evidence="1 2">
    <name type="scientific">Fibrisoma limi BUZ 3</name>
    <dbReference type="NCBI Taxonomy" id="1185876"/>
    <lineage>
        <taxon>Bacteria</taxon>
        <taxon>Pseudomonadati</taxon>
        <taxon>Bacteroidota</taxon>
        <taxon>Cytophagia</taxon>
        <taxon>Cytophagales</taxon>
        <taxon>Spirosomataceae</taxon>
        <taxon>Fibrisoma</taxon>
    </lineage>
</organism>
<sequence>MDLPGAIPGEEPIKRPWPSVCIYFEMLPLPKPFVGLSGSLLWSSGHWRNHLTKRLTSLIFYLITGSSSPALINRVKARSIHMKPDPTFLEHERLFNSVEVELVRRWAFSQVPAMFDQHEASVLKCFVKAWWNLYHESDCALNSKNRTIWQRSQELPAPPLDTTALLSALLRIRQLVVQEALLEYRPFEQYEESALGGLNVLIHYYTQAKPEV</sequence>
<evidence type="ECO:0000313" key="1">
    <source>
        <dbReference type="EMBL" id="CCH57563.1"/>
    </source>
</evidence>
<dbReference type="EMBL" id="HE805916">
    <property type="protein sequence ID" value="CCH57563.1"/>
    <property type="molecule type" value="Genomic_DNA"/>
</dbReference>